<dbReference type="InterPro" id="IPR011009">
    <property type="entry name" value="Kinase-like_dom_sf"/>
</dbReference>
<dbReference type="Proteomes" id="UP000054144">
    <property type="component" value="Unassembled WGS sequence"/>
</dbReference>
<feature type="compositionally biased region" description="Polar residues" evidence="1">
    <location>
        <begin position="708"/>
        <end position="723"/>
    </location>
</feature>
<dbReference type="Gene3D" id="1.10.510.10">
    <property type="entry name" value="Transferase(Phosphotransferase) domain 1"/>
    <property type="match status" value="1"/>
</dbReference>
<dbReference type="SUPFAM" id="SSF56112">
    <property type="entry name" value="Protein kinase-like (PK-like)"/>
    <property type="match status" value="1"/>
</dbReference>
<feature type="compositionally biased region" description="Low complexity" evidence="1">
    <location>
        <begin position="683"/>
        <end position="701"/>
    </location>
</feature>
<reference evidence="2 3" key="1">
    <citation type="journal article" date="2015" name="Fungal Genet. Biol.">
        <title>Evolution of novel wood decay mechanisms in Agaricales revealed by the genome sequences of Fistulina hepatica and Cylindrobasidium torrendii.</title>
        <authorList>
            <person name="Floudas D."/>
            <person name="Held B.W."/>
            <person name="Riley R."/>
            <person name="Nagy L.G."/>
            <person name="Koehler G."/>
            <person name="Ransdell A.S."/>
            <person name="Younus H."/>
            <person name="Chow J."/>
            <person name="Chiniquy J."/>
            <person name="Lipzen A."/>
            <person name="Tritt A."/>
            <person name="Sun H."/>
            <person name="Haridas S."/>
            <person name="LaButti K."/>
            <person name="Ohm R.A."/>
            <person name="Kues U."/>
            <person name="Blanchette R.A."/>
            <person name="Grigoriev I.V."/>
            <person name="Minto R.E."/>
            <person name="Hibbett D.S."/>
        </authorList>
    </citation>
    <scope>NUCLEOTIDE SEQUENCE [LARGE SCALE GENOMIC DNA]</scope>
    <source>
        <strain evidence="2 3">ATCC 64428</strain>
    </source>
</reference>
<keyword evidence="3" id="KW-1185">Reference proteome</keyword>
<name>A0A0D7AGP5_9AGAR</name>
<organism evidence="2 3">
    <name type="scientific">Fistulina hepatica ATCC 64428</name>
    <dbReference type="NCBI Taxonomy" id="1128425"/>
    <lineage>
        <taxon>Eukaryota</taxon>
        <taxon>Fungi</taxon>
        <taxon>Dikarya</taxon>
        <taxon>Basidiomycota</taxon>
        <taxon>Agaricomycotina</taxon>
        <taxon>Agaricomycetes</taxon>
        <taxon>Agaricomycetidae</taxon>
        <taxon>Agaricales</taxon>
        <taxon>Fistulinaceae</taxon>
        <taxon>Fistulina</taxon>
    </lineage>
</organism>
<dbReference type="AlphaFoldDB" id="A0A0D7AGP5"/>
<feature type="region of interest" description="Disordered" evidence="1">
    <location>
        <begin position="668"/>
        <end position="786"/>
    </location>
</feature>
<evidence type="ECO:0000313" key="2">
    <source>
        <dbReference type="EMBL" id="KIY50461.1"/>
    </source>
</evidence>
<proteinExistence type="predicted"/>
<evidence type="ECO:0008006" key="4">
    <source>
        <dbReference type="Google" id="ProtNLM"/>
    </source>
</evidence>
<dbReference type="EMBL" id="KN881675">
    <property type="protein sequence ID" value="KIY50461.1"/>
    <property type="molecule type" value="Genomic_DNA"/>
</dbReference>
<sequence length="807" mass="89149">MSAQLTLSLVGNAVLGSARDDTQQRYYDGPLPRAPQFQTDSFDLASSFLDVLQIQYRPFPPLDFFPSHPTPPTDVTPLPISPSDEVVPQAGNVLGTNTPKDAFRLLYTPRDAYEWTAGHPMSDISILSTRVDNPVFSISIREGTIGDQRLKHLAVVWNKARNAQWKEYGMFREIFVYKTYLRDLQGTSIPRVVAVYSGIAPTDTRVQYRAAHHHKQRWHNRAPVYNPPANHAVTLVLELPHPVMWVEATADMPHVLKCRCIRALARVHARGVVHGALSLRRFLIGADARVCITDFRHARIIVDELPGDIEDADEELDDETTPPVHRYTAAKAALEKSHRAVGLRRATAADARMEMRLLKFKLDYIGPEEYMSRMTKVHGAFPSKHAGSYGDDIKDPFAPDIGAQEYERNKRRRCRYRDLRVSRGYQGPGRWRKDGEYAFDEDFDESADPWAEDDFLNPPVTDSEWEALWLHDGDSKPRFSSLNMDARHNVKWGPTPQRHVVPVGSTPITEDVAPAPESAFIAHDPEVALAAREADKFERLIRRTMHIHVDTVHEHIQRFLDIIDELTENGKPTVRGQRLIEDSIKSCPPMQWTIPDNAVPIPGASFLGKGKGKAQDAPDPFSTTEAGGNILRGLGIDRASKTDGSGDTDGASSFMFGSSVASVASSSSEAGSSSMARLSPSAAGPSSSMTDPSSTASGPSSSKRKADNTNGEEGSSHGETTANGPAHADDVRPNKRVRLSPVGLDGEVEELPQRRRESPPPPGRHGGRPGLNGNRPRRPAQNEGPLLRLARTVSNTALAWGRLFMNP</sequence>
<evidence type="ECO:0000256" key="1">
    <source>
        <dbReference type="SAM" id="MobiDB-lite"/>
    </source>
</evidence>
<dbReference type="OrthoDB" id="2687876at2759"/>
<protein>
    <recommendedName>
        <fullName evidence="4">Protein kinase domain-containing protein</fullName>
    </recommendedName>
</protein>
<feature type="region of interest" description="Disordered" evidence="1">
    <location>
        <begin position="606"/>
        <end position="629"/>
    </location>
</feature>
<accession>A0A0D7AGP5</accession>
<gene>
    <name evidence="2" type="ORF">FISHEDRAFT_71517</name>
</gene>
<evidence type="ECO:0000313" key="3">
    <source>
        <dbReference type="Proteomes" id="UP000054144"/>
    </source>
</evidence>